<proteinExistence type="inferred from homology"/>
<organism evidence="7 8">
    <name type="scientific">Solanum verrucosum</name>
    <dbReference type="NCBI Taxonomy" id="315347"/>
    <lineage>
        <taxon>Eukaryota</taxon>
        <taxon>Viridiplantae</taxon>
        <taxon>Streptophyta</taxon>
        <taxon>Embryophyta</taxon>
        <taxon>Tracheophyta</taxon>
        <taxon>Spermatophyta</taxon>
        <taxon>Magnoliopsida</taxon>
        <taxon>eudicotyledons</taxon>
        <taxon>Gunneridae</taxon>
        <taxon>Pentapetalae</taxon>
        <taxon>asterids</taxon>
        <taxon>lamiids</taxon>
        <taxon>Solanales</taxon>
        <taxon>Solanaceae</taxon>
        <taxon>Solanoideae</taxon>
        <taxon>Solaneae</taxon>
        <taxon>Solanum</taxon>
    </lineage>
</organism>
<gene>
    <name evidence="7" type="ORF">MTR67_033840</name>
</gene>
<accession>A0AAF0U747</accession>
<keyword evidence="5" id="KW-0732">Signal</keyword>
<evidence type="ECO:0000256" key="3">
    <source>
        <dbReference type="ARBA" id="ARBA00022471"/>
    </source>
</evidence>
<dbReference type="Pfam" id="PF05938">
    <property type="entry name" value="Self-incomp_S1"/>
    <property type="match status" value="1"/>
</dbReference>
<evidence type="ECO:0000256" key="6">
    <source>
        <dbReference type="RuleBase" id="RU367044"/>
    </source>
</evidence>
<evidence type="ECO:0000256" key="5">
    <source>
        <dbReference type="ARBA" id="ARBA00022729"/>
    </source>
</evidence>
<evidence type="ECO:0000313" key="7">
    <source>
        <dbReference type="EMBL" id="WMV40455.1"/>
    </source>
</evidence>
<dbReference type="PANTHER" id="PTHR31232:SF137">
    <property type="entry name" value="S-PROTEIN HOMOLOG"/>
    <property type="match status" value="1"/>
</dbReference>
<evidence type="ECO:0000256" key="1">
    <source>
        <dbReference type="ARBA" id="ARBA00004613"/>
    </source>
</evidence>
<dbReference type="InterPro" id="IPR010264">
    <property type="entry name" value="Self-incomp_S1"/>
</dbReference>
<keyword evidence="8" id="KW-1185">Reference proteome</keyword>
<evidence type="ECO:0000313" key="8">
    <source>
        <dbReference type="Proteomes" id="UP001234989"/>
    </source>
</evidence>
<protein>
    <recommendedName>
        <fullName evidence="6">S-protein homolog</fullName>
    </recommendedName>
</protein>
<dbReference type="AlphaFoldDB" id="A0AAF0U747"/>
<dbReference type="GO" id="GO:0005576">
    <property type="term" value="C:extracellular region"/>
    <property type="evidence" value="ECO:0007669"/>
    <property type="project" value="UniProtKB-SubCell"/>
</dbReference>
<keyword evidence="4 6" id="KW-0964">Secreted</keyword>
<dbReference type="PANTHER" id="PTHR31232">
    <property type="match status" value="1"/>
</dbReference>
<comment type="similarity">
    <text evidence="2 6">Belongs to the plant self-incompatibility (S1) protein family.</text>
</comment>
<name>A0AAF0U747_SOLVR</name>
<evidence type="ECO:0000256" key="4">
    <source>
        <dbReference type="ARBA" id="ARBA00022525"/>
    </source>
</evidence>
<keyword evidence="3 6" id="KW-0713">Self-incompatibility</keyword>
<sequence>MTNASSLNPSVTERFISAFSQNTLLFNIHCHSRDDDLGVHTLKPGDKYNFSFHENFWGTTHFYCRFTWGQMYTQFDVFYKRKSPCRFHKVFKTDIYCNWLVNSSAIYFSRMKNPSPSDFRFVYTWL</sequence>
<dbReference type="GO" id="GO:0060320">
    <property type="term" value="P:rejection of self pollen"/>
    <property type="evidence" value="ECO:0007669"/>
    <property type="project" value="UniProtKB-KW"/>
</dbReference>
<evidence type="ECO:0000256" key="2">
    <source>
        <dbReference type="ARBA" id="ARBA00005581"/>
    </source>
</evidence>
<reference evidence="7" key="1">
    <citation type="submission" date="2023-08" db="EMBL/GenBank/DDBJ databases">
        <title>A de novo genome assembly of Solanum verrucosum Schlechtendal, a Mexican diploid species geographically isolated from the other diploid A-genome species in potato relatives.</title>
        <authorList>
            <person name="Hosaka K."/>
        </authorList>
    </citation>
    <scope>NUCLEOTIDE SEQUENCE</scope>
    <source>
        <tissue evidence="7">Young leaves</tissue>
    </source>
</reference>
<dbReference type="Proteomes" id="UP001234989">
    <property type="component" value="Chromosome 8"/>
</dbReference>
<comment type="subcellular location">
    <subcellularLocation>
        <location evidence="1 6">Secreted</location>
    </subcellularLocation>
</comment>
<dbReference type="EMBL" id="CP133619">
    <property type="protein sequence ID" value="WMV40455.1"/>
    <property type="molecule type" value="Genomic_DNA"/>
</dbReference>